<evidence type="ECO:0000256" key="1">
    <source>
        <dbReference type="ARBA" id="ARBA00009986"/>
    </source>
</evidence>
<organism evidence="4 5">
    <name type="scientific">Ferrimonas marina</name>
    <dbReference type="NCBI Taxonomy" id="299255"/>
    <lineage>
        <taxon>Bacteria</taxon>
        <taxon>Pseudomonadati</taxon>
        <taxon>Pseudomonadota</taxon>
        <taxon>Gammaproteobacteria</taxon>
        <taxon>Alteromonadales</taxon>
        <taxon>Ferrimonadaceae</taxon>
        <taxon>Ferrimonas</taxon>
    </lineage>
</organism>
<dbReference type="InterPro" id="IPR051020">
    <property type="entry name" value="ALDH-related_metabolic_enz"/>
</dbReference>
<dbReference type="SUPFAM" id="SSF53720">
    <property type="entry name" value="ALDH-like"/>
    <property type="match status" value="1"/>
</dbReference>
<comment type="similarity">
    <text evidence="1">Belongs to the aldehyde dehydrogenase family.</text>
</comment>
<dbReference type="GO" id="GO:0008911">
    <property type="term" value="F:lactaldehyde dehydrogenase (NAD+) activity"/>
    <property type="evidence" value="ECO:0007669"/>
    <property type="project" value="TreeGrafter"/>
</dbReference>
<dbReference type="STRING" id="299255.SAMN02745129_0855"/>
<dbReference type="EMBL" id="FQXG01000001">
    <property type="protein sequence ID" value="SHG83151.1"/>
    <property type="molecule type" value="Genomic_DNA"/>
</dbReference>
<dbReference type="OrthoDB" id="9812625at2"/>
<dbReference type="InterPro" id="IPR016163">
    <property type="entry name" value="Ald_DH_C"/>
</dbReference>
<dbReference type="PANTHER" id="PTHR42991">
    <property type="entry name" value="ALDEHYDE DEHYDROGENASE"/>
    <property type="match status" value="1"/>
</dbReference>
<evidence type="ECO:0000313" key="4">
    <source>
        <dbReference type="EMBL" id="SHG83151.1"/>
    </source>
</evidence>
<keyword evidence="5" id="KW-1185">Reference proteome</keyword>
<evidence type="ECO:0000256" key="2">
    <source>
        <dbReference type="ARBA" id="ARBA00023002"/>
    </source>
</evidence>
<reference evidence="5" key="1">
    <citation type="submission" date="2016-11" db="EMBL/GenBank/DDBJ databases">
        <authorList>
            <person name="Varghese N."/>
            <person name="Submissions S."/>
        </authorList>
    </citation>
    <scope>NUCLEOTIDE SEQUENCE [LARGE SCALE GENOMIC DNA]</scope>
    <source>
        <strain evidence="5">DSM 16917</strain>
    </source>
</reference>
<dbReference type="InterPro" id="IPR015590">
    <property type="entry name" value="Aldehyde_DH_dom"/>
</dbReference>
<name>A0A1M5N0T4_9GAMM</name>
<dbReference type="Pfam" id="PF00171">
    <property type="entry name" value="Aldedh"/>
    <property type="match status" value="1"/>
</dbReference>
<sequence>MTSQWIEVVNPWDLSPVGRVAQRPWAQIDAWLEQAHQQVRQVQPKRPMHQRIAILEAIIKQMQGQSGELALLIASEGGKPLMDAQVEVARAIDGVRLCIEELGHLAGAQIPMDRTAAGAGRSAYSLKEPIGVVVAVSAFNHPLNLIVHQVAPAIAVGCPIVVKPAATTPLCCERFVQFAHQAGLAVEELLYAPCDNDTAERMVTDPRVAFFSFIGSARVGWMLRSKLAPGTRCALEHGGAAPVIVDASADLATVLPALLKGGFYHAGQVCVSVQRVFAHHTIARQLAEQLASAAQALKVGNAVEADTEVGPLITPREVARVASWVSDAVDQGGELLCGGKVITTSGVSEATAYAPTVVWDPPASATLSQNEVFGPVVAVFPYSDLAQAIAQANALPYAFQAACFSQDVAVVNQVVAGIDASAVMINDHTAFRVDWMPFAGRRHSGYGVGGIGHTMADMTQDKLVVQRSEP</sequence>
<dbReference type="PANTHER" id="PTHR42991:SF1">
    <property type="entry name" value="ALDEHYDE DEHYDROGENASE"/>
    <property type="match status" value="1"/>
</dbReference>
<evidence type="ECO:0000259" key="3">
    <source>
        <dbReference type="Pfam" id="PF00171"/>
    </source>
</evidence>
<evidence type="ECO:0000313" key="5">
    <source>
        <dbReference type="Proteomes" id="UP000184268"/>
    </source>
</evidence>
<dbReference type="RefSeq" id="WP_067654331.1">
    <property type="nucleotide sequence ID" value="NZ_FQXG01000001.1"/>
</dbReference>
<dbReference type="InterPro" id="IPR016162">
    <property type="entry name" value="Ald_DH_N"/>
</dbReference>
<dbReference type="Gene3D" id="3.40.605.10">
    <property type="entry name" value="Aldehyde Dehydrogenase, Chain A, domain 1"/>
    <property type="match status" value="1"/>
</dbReference>
<dbReference type="Gene3D" id="3.40.309.10">
    <property type="entry name" value="Aldehyde Dehydrogenase, Chain A, domain 2"/>
    <property type="match status" value="1"/>
</dbReference>
<keyword evidence="2" id="KW-0560">Oxidoreductase</keyword>
<proteinExistence type="inferred from homology"/>
<gene>
    <name evidence="4" type="ORF">SAMN02745129_0855</name>
</gene>
<dbReference type="Proteomes" id="UP000184268">
    <property type="component" value="Unassembled WGS sequence"/>
</dbReference>
<protein>
    <submittedName>
        <fullName evidence="4">Acyl-CoA reductase</fullName>
    </submittedName>
</protein>
<feature type="domain" description="Aldehyde dehydrogenase" evidence="3">
    <location>
        <begin position="5"/>
        <end position="464"/>
    </location>
</feature>
<dbReference type="InterPro" id="IPR016161">
    <property type="entry name" value="Ald_DH/histidinol_DH"/>
</dbReference>
<dbReference type="AlphaFoldDB" id="A0A1M5N0T4"/>
<accession>A0A1M5N0T4</accession>